<evidence type="ECO:0000256" key="2">
    <source>
        <dbReference type="SAM" id="SignalP"/>
    </source>
</evidence>
<keyword evidence="2" id="KW-0732">Signal</keyword>
<dbReference type="RefSeq" id="WP_092843036.1">
    <property type="nucleotide sequence ID" value="NZ_FMAH01000001.1"/>
</dbReference>
<sequence>MNRILITSTLLAGCFLGGTANAMPALEAGMAATEQKPVLVDYACGPGWHLTQWGHCRRNYWQPAPRYVYPRGYNGWYGPPGWRDRGPPPGWRHRHHHENDDDQGDDD</sequence>
<protein>
    <recommendedName>
        <fullName evidence="5">Lipoprotein</fullName>
    </recommendedName>
</protein>
<evidence type="ECO:0000256" key="1">
    <source>
        <dbReference type="SAM" id="MobiDB-lite"/>
    </source>
</evidence>
<keyword evidence="4" id="KW-1185">Reference proteome</keyword>
<feature type="signal peptide" evidence="2">
    <location>
        <begin position="1"/>
        <end position="22"/>
    </location>
</feature>
<feature type="region of interest" description="Disordered" evidence="1">
    <location>
        <begin position="84"/>
        <end position="107"/>
    </location>
</feature>
<evidence type="ECO:0000313" key="3">
    <source>
        <dbReference type="EMBL" id="SCB07627.1"/>
    </source>
</evidence>
<organism evidence="3 4">
    <name type="scientific">Rhizobium miluonense</name>
    <dbReference type="NCBI Taxonomy" id="411945"/>
    <lineage>
        <taxon>Bacteria</taxon>
        <taxon>Pseudomonadati</taxon>
        <taxon>Pseudomonadota</taxon>
        <taxon>Alphaproteobacteria</taxon>
        <taxon>Hyphomicrobiales</taxon>
        <taxon>Rhizobiaceae</taxon>
        <taxon>Rhizobium/Agrobacterium group</taxon>
        <taxon>Rhizobium</taxon>
    </lineage>
</organism>
<evidence type="ECO:0000313" key="4">
    <source>
        <dbReference type="Proteomes" id="UP000199435"/>
    </source>
</evidence>
<dbReference type="Proteomes" id="UP000199435">
    <property type="component" value="Unassembled WGS sequence"/>
</dbReference>
<dbReference type="OrthoDB" id="8457022at2"/>
<accession>A0A1C3TWH5</accession>
<proteinExistence type="predicted"/>
<dbReference type="EMBL" id="FMAH01000001">
    <property type="protein sequence ID" value="SCB07627.1"/>
    <property type="molecule type" value="Genomic_DNA"/>
</dbReference>
<gene>
    <name evidence="3" type="ORF">GA0061102_1001105</name>
</gene>
<dbReference type="AlphaFoldDB" id="A0A1C3TWH5"/>
<reference evidence="4" key="1">
    <citation type="submission" date="2016-08" db="EMBL/GenBank/DDBJ databases">
        <authorList>
            <person name="Varghese N."/>
            <person name="Submissions Spin"/>
        </authorList>
    </citation>
    <scope>NUCLEOTIDE SEQUENCE [LARGE SCALE GENOMIC DNA]</scope>
    <source>
        <strain evidence="4">HAMBI 2971</strain>
    </source>
</reference>
<dbReference type="InterPro" id="IPR058110">
    <property type="entry name" value="GCG_CRPN_dom"/>
</dbReference>
<name>A0A1C3TWH5_9HYPH</name>
<feature type="chain" id="PRO_5008682485" description="Lipoprotein" evidence="2">
    <location>
        <begin position="23"/>
        <end position="107"/>
    </location>
</feature>
<dbReference type="NCBIfam" id="NF047412">
    <property type="entry name" value="sig_GCG_CRPN_rpt"/>
    <property type="match status" value="1"/>
</dbReference>
<evidence type="ECO:0008006" key="5">
    <source>
        <dbReference type="Google" id="ProtNLM"/>
    </source>
</evidence>